<evidence type="ECO:0000256" key="1">
    <source>
        <dbReference type="SAM" id="MobiDB-lite"/>
    </source>
</evidence>
<dbReference type="KEGG" id="vpo:Kpol_1040p17"/>
<feature type="region of interest" description="Disordered" evidence="1">
    <location>
        <begin position="1"/>
        <end position="49"/>
    </location>
</feature>
<dbReference type="AlphaFoldDB" id="A7TPL1"/>
<dbReference type="EMBL" id="DS480444">
    <property type="protein sequence ID" value="EDO15803.1"/>
    <property type="molecule type" value="Genomic_DNA"/>
</dbReference>
<organism evidence="3">
    <name type="scientific">Vanderwaltozyma polyspora (strain ATCC 22028 / DSM 70294 / BCRC 21397 / CBS 2163 / NBRC 10782 / NRRL Y-8283 / UCD 57-17)</name>
    <name type="common">Kluyveromyces polysporus</name>
    <dbReference type="NCBI Taxonomy" id="436907"/>
    <lineage>
        <taxon>Eukaryota</taxon>
        <taxon>Fungi</taxon>
        <taxon>Dikarya</taxon>
        <taxon>Ascomycota</taxon>
        <taxon>Saccharomycotina</taxon>
        <taxon>Saccharomycetes</taxon>
        <taxon>Saccharomycetales</taxon>
        <taxon>Saccharomycetaceae</taxon>
        <taxon>Vanderwaltozyma</taxon>
    </lineage>
</organism>
<evidence type="ECO:0000313" key="3">
    <source>
        <dbReference type="Proteomes" id="UP000000267"/>
    </source>
</evidence>
<dbReference type="Proteomes" id="UP000000267">
    <property type="component" value="Unassembled WGS sequence"/>
</dbReference>
<dbReference type="RefSeq" id="XP_001643661.1">
    <property type="nucleotide sequence ID" value="XM_001643611.2"/>
</dbReference>
<reference evidence="2 3" key="1">
    <citation type="journal article" date="2007" name="Proc. Natl. Acad. Sci. U.S.A.">
        <title>Independent sorting-out of thousands of duplicated gene pairs in two yeast species descended from a whole-genome duplication.</title>
        <authorList>
            <person name="Scannell D.R."/>
            <person name="Frank A.C."/>
            <person name="Conant G.C."/>
            <person name="Byrne K.P."/>
            <person name="Woolfit M."/>
            <person name="Wolfe K.H."/>
        </authorList>
    </citation>
    <scope>NUCLEOTIDE SEQUENCE [LARGE SCALE GENOMIC DNA]</scope>
    <source>
        <strain evidence="3">ATCC 22028 / DSM 70294 / BCRC 21397 / CBS 2163 / NBRC 10782 / NRRL Y-8283 / UCD 57-17</strain>
    </source>
</reference>
<name>A7TPL1_VANPO</name>
<gene>
    <name evidence="2" type="ORF">Kpol_1040p17</name>
</gene>
<evidence type="ECO:0000313" key="2">
    <source>
        <dbReference type="EMBL" id="EDO15803.1"/>
    </source>
</evidence>
<proteinExistence type="predicted"/>
<keyword evidence="3" id="KW-1185">Reference proteome</keyword>
<dbReference type="GeneID" id="5543916"/>
<feature type="compositionally biased region" description="Low complexity" evidence="1">
    <location>
        <begin position="32"/>
        <end position="46"/>
    </location>
</feature>
<protein>
    <submittedName>
        <fullName evidence="2">Uncharacterized protein</fullName>
    </submittedName>
</protein>
<accession>A7TPL1</accession>
<dbReference type="OrthoDB" id="5857104at2759"/>
<feature type="non-terminal residue" evidence="2">
    <location>
        <position position="244"/>
    </location>
</feature>
<feature type="compositionally biased region" description="Polar residues" evidence="1">
    <location>
        <begin position="10"/>
        <end position="31"/>
    </location>
</feature>
<sequence>MMKDEEVQIPESSSPAGHQMLSSSPLKQGQESGSNGNSSGNTTTSSLRERFTFKQVDVSKLSSSNVNSTEDDLAILSEEFNDFSPTLVQAVFKSNSFNIELSRQRLNKIRTQRTSWSWTSGKKPETTKDRLNSISSSSNAKSISAAATSKITLDKQKSSIFDRYSSVMNHSSKRNMMTDIVVDEESLSKLIKSDSAKSGKRRRLVRGDHLEEVKKSKTTQLDVAKDKLFKKKKETLMDDEEEGM</sequence>
<dbReference type="HOGENOM" id="CLU_1138747_0_0_1"/>